<sequence length="277" mass="29023">MARPVADDELSTVQAFRARVTANRQHAAEEKLRRVNRVLRRAKVSKIANALRKRLEYASFKVRHGCADKTLAEVKELFAAAHAISTSMPAAAAAAAAIDYYSSHNAATPPHDAYHRQASSYLTSFSSPPASSSSSLSSSALHGYPVSPASSTADKADLAATLTSKLRAETDAYFAQLGHSPVARPPLWGGATPFASPLSVAAATSTTIPHPPLTKSSSHFPSPAPSPISSRVSSPLAKARAGAATAAVSSIAEPALSYPPDPDAEQGARLLMMMLRQ</sequence>
<dbReference type="Proteomes" id="UP001212152">
    <property type="component" value="Unassembled WGS sequence"/>
</dbReference>
<reference evidence="2" key="1">
    <citation type="submission" date="2020-05" db="EMBL/GenBank/DDBJ databases">
        <title>Phylogenomic resolution of chytrid fungi.</title>
        <authorList>
            <person name="Stajich J.E."/>
            <person name="Amses K."/>
            <person name="Simmons R."/>
            <person name="Seto K."/>
            <person name="Myers J."/>
            <person name="Bonds A."/>
            <person name="Quandt C.A."/>
            <person name="Barry K."/>
            <person name="Liu P."/>
            <person name="Grigoriev I."/>
            <person name="Longcore J.E."/>
            <person name="James T.Y."/>
        </authorList>
    </citation>
    <scope>NUCLEOTIDE SEQUENCE</scope>
    <source>
        <strain evidence="2">JEL0379</strain>
    </source>
</reference>
<accession>A0AAD5XVZ7</accession>
<keyword evidence="3" id="KW-1185">Reference proteome</keyword>
<dbReference type="EMBL" id="JADGJQ010000002">
    <property type="protein sequence ID" value="KAJ3185182.1"/>
    <property type="molecule type" value="Genomic_DNA"/>
</dbReference>
<evidence type="ECO:0000313" key="2">
    <source>
        <dbReference type="EMBL" id="KAJ3185182.1"/>
    </source>
</evidence>
<feature type="compositionally biased region" description="Low complexity" evidence="1">
    <location>
        <begin position="216"/>
        <end position="233"/>
    </location>
</feature>
<organism evidence="2 3">
    <name type="scientific">Geranomyces variabilis</name>
    <dbReference type="NCBI Taxonomy" id="109894"/>
    <lineage>
        <taxon>Eukaryota</taxon>
        <taxon>Fungi</taxon>
        <taxon>Fungi incertae sedis</taxon>
        <taxon>Chytridiomycota</taxon>
        <taxon>Chytridiomycota incertae sedis</taxon>
        <taxon>Chytridiomycetes</taxon>
        <taxon>Spizellomycetales</taxon>
        <taxon>Powellomycetaceae</taxon>
        <taxon>Geranomyces</taxon>
    </lineage>
</organism>
<dbReference type="AlphaFoldDB" id="A0AAD5XVZ7"/>
<gene>
    <name evidence="2" type="ORF">HDU87_002750</name>
</gene>
<evidence type="ECO:0000256" key="1">
    <source>
        <dbReference type="SAM" id="MobiDB-lite"/>
    </source>
</evidence>
<name>A0AAD5XVZ7_9FUNG</name>
<feature type="region of interest" description="Disordered" evidence="1">
    <location>
        <begin position="206"/>
        <end position="233"/>
    </location>
</feature>
<comment type="caution">
    <text evidence="2">The sequence shown here is derived from an EMBL/GenBank/DDBJ whole genome shotgun (WGS) entry which is preliminary data.</text>
</comment>
<evidence type="ECO:0000313" key="3">
    <source>
        <dbReference type="Proteomes" id="UP001212152"/>
    </source>
</evidence>
<protein>
    <submittedName>
        <fullName evidence="2">Uncharacterized protein</fullName>
    </submittedName>
</protein>
<proteinExistence type="predicted"/>